<dbReference type="RefSeq" id="WP_041054097.1">
    <property type="nucleotide sequence ID" value="NZ_JXRR01000001.1"/>
</dbReference>
<dbReference type="Proteomes" id="UP000031972">
    <property type="component" value="Unassembled WGS sequence"/>
</dbReference>
<gene>
    <name evidence="1" type="ORF">KR50_04030</name>
</gene>
<accession>A0A0C2SGM4</accession>
<dbReference type="EMBL" id="JXRR01000001">
    <property type="protein sequence ID" value="KIL53074.1"/>
    <property type="molecule type" value="Genomic_DNA"/>
</dbReference>
<organism evidence="1 2">
    <name type="scientific">Jeotgalibacillus campisalis</name>
    <dbReference type="NCBI Taxonomy" id="220754"/>
    <lineage>
        <taxon>Bacteria</taxon>
        <taxon>Bacillati</taxon>
        <taxon>Bacillota</taxon>
        <taxon>Bacilli</taxon>
        <taxon>Bacillales</taxon>
        <taxon>Caryophanaceae</taxon>
        <taxon>Jeotgalibacillus</taxon>
    </lineage>
</organism>
<comment type="caution">
    <text evidence="1">The sequence shown here is derived from an EMBL/GenBank/DDBJ whole genome shotgun (WGS) entry which is preliminary data.</text>
</comment>
<sequence length="164" mass="18479">MVNFQSFQGMITMVSEFYTGQNEEEEGCYTLLEVVDNTGTTVNFIVLPTTYFLNQAVVSTGDFVTGFYDANAPVPLIYPPRYRALIVVKHTSYQKVKADYFDNQLVSRDGQLKLNLSPFTPIQLANGQPFLRSPANRNLLVVYNFSTKSIPAQTTPEKIIVWCS</sequence>
<dbReference type="PATRIC" id="fig|220754.4.peg.411"/>
<reference evidence="1 2" key="1">
    <citation type="submission" date="2015-01" db="EMBL/GenBank/DDBJ databases">
        <title>Jeotgalibacillus campisalis genome sequencing.</title>
        <authorList>
            <person name="Goh K.M."/>
            <person name="Chan K.-G."/>
            <person name="Yaakop A.S."/>
            <person name="Ee R."/>
            <person name="Gan H.M."/>
            <person name="Chan C.S."/>
        </authorList>
    </citation>
    <scope>NUCLEOTIDE SEQUENCE [LARGE SCALE GENOMIC DNA]</scope>
    <source>
        <strain evidence="1 2">SF-57</strain>
    </source>
</reference>
<evidence type="ECO:0000313" key="1">
    <source>
        <dbReference type="EMBL" id="KIL53074.1"/>
    </source>
</evidence>
<keyword evidence="2" id="KW-1185">Reference proteome</keyword>
<name>A0A0C2SGM4_9BACL</name>
<dbReference type="AlphaFoldDB" id="A0A0C2SGM4"/>
<evidence type="ECO:0000313" key="2">
    <source>
        <dbReference type="Proteomes" id="UP000031972"/>
    </source>
</evidence>
<protein>
    <submittedName>
        <fullName evidence="1">Uncharacterized protein</fullName>
    </submittedName>
</protein>
<dbReference type="OrthoDB" id="1684927at2"/>
<proteinExistence type="predicted"/>